<dbReference type="InterPro" id="IPR003689">
    <property type="entry name" value="ZIP"/>
</dbReference>
<proteinExistence type="predicted"/>
<accession>A0A6J4QV11</accession>
<sequence length="245" mass="24427">MAAVNAILMASLAAGGFSAASLLALLGGELGGRGRSYAAAFAAGILLALAFVDLFPEGLELGGEAAVAGFVGGFALLFMTEVFTRAHTHHLPDEHVHKHALGPFVLGLAIHNLADGFVLGVGAKAGAVTSWLVGLGVLVHQIPVGISLAAVLLAAQAGRARVIRTAILLGLAIPAAAALTVAFPAPGEVNLGLLTGVAGGVLAYIGAAHLLPEAQAEDTNRLAGIMFVATLVLTAAGLIALKQFS</sequence>
<gene>
    <name evidence="6" type="ORF">AVDCRST_MAG58-1556</name>
</gene>
<dbReference type="Pfam" id="PF02535">
    <property type="entry name" value="Zip"/>
    <property type="match status" value="1"/>
</dbReference>
<dbReference type="GO" id="GO:0016020">
    <property type="term" value="C:membrane"/>
    <property type="evidence" value="ECO:0007669"/>
    <property type="project" value="UniProtKB-SubCell"/>
</dbReference>
<keyword evidence="4 5" id="KW-0472">Membrane</keyword>
<organism evidence="6">
    <name type="scientific">uncultured Rubrobacteraceae bacterium</name>
    <dbReference type="NCBI Taxonomy" id="349277"/>
    <lineage>
        <taxon>Bacteria</taxon>
        <taxon>Bacillati</taxon>
        <taxon>Actinomycetota</taxon>
        <taxon>Rubrobacteria</taxon>
        <taxon>Rubrobacterales</taxon>
        <taxon>Rubrobacteraceae</taxon>
        <taxon>environmental samples</taxon>
    </lineage>
</organism>
<evidence type="ECO:0000256" key="2">
    <source>
        <dbReference type="ARBA" id="ARBA00022692"/>
    </source>
</evidence>
<feature type="transmembrane region" description="Helical" evidence="5">
    <location>
        <begin position="222"/>
        <end position="241"/>
    </location>
</feature>
<evidence type="ECO:0008006" key="7">
    <source>
        <dbReference type="Google" id="ProtNLM"/>
    </source>
</evidence>
<keyword evidence="3 5" id="KW-1133">Transmembrane helix</keyword>
<feature type="transmembrane region" description="Helical" evidence="5">
    <location>
        <begin position="166"/>
        <end position="185"/>
    </location>
</feature>
<evidence type="ECO:0000256" key="5">
    <source>
        <dbReference type="SAM" id="Phobius"/>
    </source>
</evidence>
<evidence type="ECO:0000256" key="4">
    <source>
        <dbReference type="ARBA" id="ARBA00023136"/>
    </source>
</evidence>
<dbReference type="PANTHER" id="PTHR11040">
    <property type="entry name" value="ZINC/IRON TRANSPORTER"/>
    <property type="match status" value="1"/>
</dbReference>
<reference evidence="6" key="1">
    <citation type="submission" date="2020-02" db="EMBL/GenBank/DDBJ databases">
        <authorList>
            <person name="Meier V. D."/>
        </authorList>
    </citation>
    <scope>NUCLEOTIDE SEQUENCE</scope>
    <source>
        <strain evidence="6">AVDCRST_MAG58</strain>
    </source>
</reference>
<feature type="transmembrane region" description="Helical" evidence="5">
    <location>
        <begin position="61"/>
        <end position="79"/>
    </location>
</feature>
<evidence type="ECO:0000256" key="3">
    <source>
        <dbReference type="ARBA" id="ARBA00022989"/>
    </source>
</evidence>
<feature type="transmembrane region" description="Helical" evidence="5">
    <location>
        <begin position="100"/>
        <end position="119"/>
    </location>
</feature>
<dbReference type="EMBL" id="CADCVF010000036">
    <property type="protein sequence ID" value="CAA9455864.1"/>
    <property type="molecule type" value="Genomic_DNA"/>
</dbReference>
<dbReference type="PANTHER" id="PTHR11040:SF44">
    <property type="entry name" value="PROTEIN ZNTC-RELATED"/>
    <property type="match status" value="1"/>
</dbReference>
<evidence type="ECO:0000313" key="6">
    <source>
        <dbReference type="EMBL" id="CAA9455864.1"/>
    </source>
</evidence>
<dbReference type="GO" id="GO:0005385">
    <property type="term" value="F:zinc ion transmembrane transporter activity"/>
    <property type="evidence" value="ECO:0007669"/>
    <property type="project" value="TreeGrafter"/>
</dbReference>
<comment type="subcellular location">
    <subcellularLocation>
        <location evidence="1">Membrane</location>
        <topology evidence="1">Multi-pass membrane protein</topology>
    </subcellularLocation>
</comment>
<keyword evidence="2 5" id="KW-0812">Transmembrane</keyword>
<feature type="transmembrane region" description="Helical" evidence="5">
    <location>
        <begin position="6"/>
        <end position="25"/>
    </location>
</feature>
<dbReference type="AlphaFoldDB" id="A0A6J4QV11"/>
<feature type="transmembrane region" description="Helical" evidence="5">
    <location>
        <begin position="191"/>
        <end position="210"/>
    </location>
</feature>
<name>A0A6J4QV11_9ACTN</name>
<feature type="transmembrane region" description="Helical" evidence="5">
    <location>
        <begin position="37"/>
        <end position="55"/>
    </location>
</feature>
<feature type="transmembrane region" description="Helical" evidence="5">
    <location>
        <begin position="131"/>
        <end position="154"/>
    </location>
</feature>
<evidence type="ECO:0000256" key="1">
    <source>
        <dbReference type="ARBA" id="ARBA00004141"/>
    </source>
</evidence>
<protein>
    <recommendedName>
        <fullName evidence="7">ZIP family metal transporter</fullName>
    </recommendedName>
</protein>